<dbReference type="InterPro" id="IPR029760">
    <property type="entry name" value="GPX_CS"/>
</dbReference>
<dbReference type="InterPro" id="IPR036249">
    <property type="entry name" value="Thioredoxin-like_sf"/>
</dbReference>
<dbReference type="InterPro" id="IPR000889">
    <property type="entry name" value="Glutathione_peroxidase"/>
</dbReference>
<dbReference type="SUPFAM" id="SSF52833">
    <property type="entry name" value="Thioredoxin-like"/>
    <property type="match status" value="1"/>
</dbReference>
<dbReference type="RefSeq" id="WP_113035815.1">
    <property type="nucleotide sequence ID" value="NZ_QMFB01000035.1"/>
</dbReference>
<evidence type="ECO:0000256" key="1">
    <source>
        <dbReference type="ARBA" id="ARBA00006926"/>
    </source>
</evidence>
<dbReference type="PIRSF" id="PIRSF000303">
    <property type="entry name" value="Glutathion_perox"/>
    <property type="match status" value="1"/>
</dbReference>
<name>A0A329LXJ2_9BACL</name>
<dbReference type="GO" id="GO:0034599">
    <property type="term" value="P:cellular response to oxidative stress"/>
    <property type="evidence" value="ECO:0007669"/>
    <property type="project" value="TreeGrafter"/>
</dbReference>
<evidence type="ECO:0000313" key="7">
    <source>
        <dbReference type="Proteomes" id="UP000250369"/>
    </source>
</evidence>
<protein>
    <recommendedName>
        <fullName evidence="5">Glutathione peroxidase</fullName>
    </recommendedName>
</protein>
<feature type="active site" evidence="4">
    <location>
        <position position="35"/>
    </location>
</feature>
<dbReference type="PANTHER" id="PTHR11592:SF78">
    <property type="entry name" value="GLUTATHIONE PEROXIDASE"/>
    <property type="match status" value="1"/>
</dbReference>
<dbReference type="Gene3D" id="3.40.30.10">
    <property type="entry name" value="Glutaredoxin"/>
    <property type="match status" value="1"/>
</dbReference>
<keyword evidence="3 5" id="KW-0560">Oxidoreductase</keyword>
<dbReference type="Pfam" id="PF00255">
    <property type="entry name" value="GSHPx"/>
    <property type="match status" value="1"/>
</dbReference>
<dbReference type="InterPro" id="IPR029759">
    <property type="entry name" value="GPX_AS"/>
</dbReference>
<dbReference type="AlphaFoldDB" id="A0A329LXJ2"/>
<dbReference type="PROSITE" id="PS00460">
    <property type="entry name" value="GLUTATHIONE_PEROXID_1"/>
    <property type="match status" value="1"/>
</dbReference>
<comment type="similarity">
    <text evidence="1 5">Belongs to the glutathione peroxidase family.</text>
</comment>
<dbReference type="GO" id="GO:0004601">
    <property type="term" value="F:peroxidase activity"/>
    <property type="evidence" value="ECO:0007669"/>
    <property type="project" value="UniProtKB-KW"/>
</dbReference>
<evidence type="ECO:0000256" key="4">
    <source>
        <dbReference type="PIRSR" id="PIRSR000303-1"/>
    </source>
</evidence>
<dbReference type="OrthoDB" id="9789406at2"/>
<proteinExistence type="inferred from homology"/>
<evidence type="ECO:0000313" key="6">
    <source>
        <dbReference type="EMBL" id="RAV11920.1"/>
    </source>
</evidence>
<dbReference type="PANTHER" id="PTHR11592">
    <property type="entry name" value="GLUTATHIONE PEROXIDASE"/>
    <property type="match status" value="1"/>
</dbReference>
<dbReference type="PROSITE" id="PS00763">
    <property type="entry name" value="GLUTATHIONE_PEROXID_2"/>
    <property type="match status" value="1"/>
</dbReference>
<evidence type="ECO:0000256" key="5">
    <source>
        <dbReference type="RuleBase" id="RU000499"/>
    </source>
</evidence>
<evidence type="ECO:0000256" key="3">
    <source>
        <dbReference type="ARBA" id="ARBA00023002"/>
    </source>
</evidence>
<dbReference type="PROSITE" id="PS51355">
    <property type="entry name" value="GLUTATHIONE_PEROXID_3"/>
    <property type="match status" value="1"/>
</dbReference>
<dbReference type="PRINTS" id="PR01011">
    <property type="entry name" value="GLUTPROXDASE"/>
</dbReference>
<dbReference type="FunFam" id="3.40.30.10:FF:000010">
    <property type="entry name" value="Glutathione peroxidase"/>
    <property type="match status" value="1"/>
</dbReference>
<dbReference type="EMBL" id="QMFB01000035">
    <property type="protein sequence ID" value="RAV11920.1"/>
    <property type="molecule type" value="Genomic_DNA"/>
</dbReference>
<keyword evidence="7" id="KW-1185">Reference proteome</keyword>
<comment type="caution">
    <text evidence="6">The sequence shown here is derived from an EMBL/GenBank/DDBJ whole genome shotgun (WGS) entry which is preliminary data.</text>
</comment>
<keyword evidence="2 5" id="KW-0575">Peroxidase</keyword>
<gene>
    <name evidence="6" type="ORF">DQG23_35675</name>
</gene>
<accession>A0A329LXJ2</accession>
<dbReference type="Proteomes" id="UP000250369">
    <property type="component" value="Unassembled WGS sequence"/>
</dbReference>
<dbReference type="CDD" id="cd00340">
    <property type="entry name" value="GSH_Peroxidase"/>
    <property type="match status" value="1"/>
</dbReference>
<organism evidence="6 7">
    <name type="scientific">Paenibacillus contaminans</name>
    <dbReference type="NCBI Taxonomy" id="450362"/>
    <lineage>
        <taxon>Bacteria</taxon>
        <taxon>Bacillati</taxon>
        <taxon>Bacillota</taxon>
        <taxon>Bacilli</taxon>
        <taxon>Bacillales</taxon>
        <taxon>Paenibacillaceae</taxon>
        <taxon>Paenibacillus</taxon>
    </lineage>
</organism>
<sequence length="164" mass="18238">MSVYGYSVKTIKGEEQSLSAYENKVLLIVNTATKCGFAPQFTGLQKLHDAYKDKGFSVLGFPCNQFRDQEPGSNEDIQSACSLNFGVNFPLFAKIDVNGPNAHPLYDYLKRQKGGVLFSGIKWNFTKFLVDRSGNVVKRYSPTTSPDKIEADVRRLLQDGGQAK</sequence>
<evidence type="ECO:0000256" key="2">
    <source>
        <dbReference type="ARBA" id="ARBA00022559"/>
    </source>
</evidence>
<reference evidence="6 7" key="1">
    <citation type="journal article" date="2009" name="Int. J. Syst. Evol. Microbiol.">
        <title>Paenibacillus contaminans sp. nov., isolated from a contaminated laboratory plate.</title>
        <authorList>
            <person name="Chou J.H."/>
            <person name="Lee J.H."/>
            <person name="Lin M.C."/>
            <person name="Chang P.S."/>
            <person name="Arun A.B."/>
            <person name="Young C.C."/>
            <person name="Chen W.M."/>
        </authorList>
    </citation>
    <scope>NUCLEOTIDE SEQUENCE [LARGE SCALE GENOMIC DNA]</scope>
    <source>
        <strain evidence="6 7">CKOBP-6</strain>
    </source>
</reference>